<evidence type="ECO:0000313" key="1">
    <source>
        <dbReference type="EMBL" id="EJD36705.1"/>
    </source>
</evidence>
<dbReference type="EMBL" id="JH687855">
    <property type="protein sequence ID" value="EJD36705.1"/>
    <property type="molecule type" value="Genomic_DNA"/>
</dbReference>
<dbReference type="AlphaFoldDB" id="J0WUZ7"/>
<name>J0WUZ7_AURST</name>
<dbReference type="KEGG" id="adl:AURDEDRAFT_129900"/>
<reference evidence="2" key="1">
    <citation type="journal article" date="2012" name="Science">
        <title>The Paleozoic origin of enzymatic lignin decomposition reconstructed from 31 fungal genomes.</title>
        <authorList>
            <person name="Floudas D."/>
            <person name="Binder M."/>
            <person name="Riley R."/>
            <person name="Barry K."/>
            <person name="Blanchette R.A."/>
            <person name="Henrissat B."/>
            <person name="Martinez A.T."/>
            <person name="Otillar R."/>
            <person name="Spatafora J.W."/>
            <person name="Yadav J.S."/>
            <person name="Aerts A."/>
            <person name="Benoit I."/>
            <person name="Boyd A."/>
            <person name="Carlson A."/>
            <person name="Copeland A."/>
            <person name="Coutinho P.M."/>
            <person name="de Vries R.P."/>
            <person name="Ferreira P."/>
            <person name="Findley K."/>
            <person name="Foster B."/>
            <person name="Gaskell J."/>
            <person name="Glotzer D."/>
            <person name="Gorecki P."/>
            <person name="Heitman J."/>
            <person name="Hesse C."/>
            <person name="Hori C."/>
            <person name="Igarashi K."/>
            <person name="Jurgens J.A."/>
            <person name="Kallen N."/>
            <person name="Kersten P."/>
            <person name="Kohler A."/>
            <person name="Kuees U."/>
            <person name="Kumar T.K.A."/>
            <person name="Kuo A."/>
            <person name="LaButti K."/>
            <person name="Larrondo L.F."/>
            <person name="Lindquist E."/>
            <person name="Ling A."/>
            <person name="Lombard V."/>
            <person name="Lucas S."/>
            <person name="Lundell T."/>
            <person name="Martin R."/>
            <person name="McLaughlin D.J."/>
            <person name="Morgenstern I."/>
            <person name="Morin E."/>
            <person name="Murat C."/>
            <person name="Nagy L.G."/>
            <person name="Nolan M."/>
            <person name="Ohm R.A."/>
            <person name="Patyshakuliyeva A."/>
            <person name="Rokas A."/>
            <person name="Ruiz-Duenas F.J."/>
            <person name="Sabat G."/>
            <person name="Salamov A."/>
            <person name="Samejima M."/>
            <person name="Schmutz J."/>
            <person name="Slot J.C."/>
            <person name="St John F."/>
            <person name="Stenlid J."/>
            <person name="Sun H."/>
            <person name="Sun S."/>
            <person name="Syed K."/>
            <person name="Tsang A."/>
            <person name="Wiebenga A."/>
            <person name="Young D."/>
            <person name="Pisabarro A."/>
            <person name="Eastwood D.C."/>
            <person name="Martin F."/>
            <person name="Cullen D."/>
            <person name="Grigoriev I.V."/>
            <person name="Hibbett D.S."/>
        </authorList>
    </citation>
    <scope>NUCLEOTIDE SEQUENCE [LARGE SCALE GENOMIC DNA]</scope>
    <source>
        <strain evidence="2">TFB10046</strain>
    </source>
</reference>
<proteinExistence type="predicted"/>
<protein>
    <submittedName>
        <fullName evidence="1">Uncharacterized protein</fullName>
    </submittedName>
</protein>
<accession>J0WUZ7</accession>
<keyword evidence="2" id="KW-1185">Reference proteome</keyword>
<sequence length="183" mass="20724">MPKYSGVARGGCVREKLEASCLQLHGLLASFSTLGGLTPEDKEIFQKVWNNIVRLSRGLPHGRFAMRQDNYKQAYVVVGRVYLQVGYSRGQACSLTYGRFQGDKYFERRFFPSLNATGYMFSTEFIFVSPDGSFYGSYRPVKSDNEGATDVQIKAVKLSDLGLRSYEYPPDIPLRLRNRQTST</sequence>
<evidence type="ECO:0000313" key="2">
    <source>
        <dbReference type="Proteomes" id="UP000006514"/>
    </source>
</evidence>
<dbReference type="InParanoid" id="J0WUZ7"/>
<gene>
    <name evidence="1" type="ORF">AURDEDRAFT_129900</name>
</gene>
<organism evidence="1 2">
    <name type="scientific">Auricularia subglabra (strain TFB-10046 / SS5)</name>
    <name type="common">White-rot fungus</name>
    <name type="synonym">Auricularia delicata (strain TFB10046)</name>
    <dbReference type="NCBI Taxonomy" id="717982"/>
    <lineage>
        <taxon>Eukaryota</taxon>
        <taxon>Fungi</taxon>
        <taxon>Dikarya</taxon>
        <taxon>Basidiomycota</taxon>
        <taxon>Agaricomycotina</taxon>
        <taxon>Agaricomycetes</taxon>
        <taxon>Auriculariales</taxon>
        <taxon>Auriculariaceae</taxon>
        <taxon>Auricularia</taxon>
    </lineage>
</organism>
<dbReference type="Proteomes" id="UP000006514">
    <property type="component" value="Unassembled WGS sequence"/>
</dbReference>